<keyword evidence="1" id="KW-0175">Coiled coil</keyword>
<keyword evidence="4" id="KW-1185">Reference proteome</keyword>
<evidence type="ECO:0000313" key="4">
    <source>
        <dbReference type="Proteomes" id="UP001234178"/>
    </source>
</evidence>
<feature type="region of interest" description="Disordered" evidence="2">
    <location>
        <begin position="1"/>
        <end position="25"/>
    </location>
</feature>
<name>A0ABQ9ZWK5_9CRUS</name>
<organism evidence="3 4">
    <name type="scientific">Daphnia magna</name>
    <dbReference type="NCBI Taxonomy" id="35525"/>
    <lineage>
        <taxon>Eukaryota</taxon>
        <taxon>Metazoa</taxon>
        <taxon>Ecdysozoa</taxon>
        <taxon>Arthropoda</taxon>
        <taxon>Crustacea</taxon>
        <taxon>Branchiopoda</taxon>
        <taxon>Diplostraca</taxon>
        <taxon>Cladocera</taxon>
        <taxon>Anomopoda</taxon>
        <taxon>Daphniidae</taxon>
        <taxon>Daphnia</taxon>
    </lineage>
</organism>
<evidence type="ECO:0000256" key="1">
    <source>
        <dbReference type="SAM" id="Coils"/>
    </source>
</evidence>
<proteinExistence type="predicted"/>
<accession>A0ABQ9ZWK5</accession>
<gene>
    <name evidence="3" type="ORF">OUZ56_032239</name>
</gene>
<dbReference type="Proteomes" id="UP001234178">
    <property type="component" value="Unassembled WGS sequence"/>
</dbReference>
<protein>
    <submittedName>
        <fullName evidence="3">Uncharacterized protein</fullName>
    </submittedName>
</protein>
<dbReference type="EMBL" id="JAOYFB010000005">
    <property type="protein sequence ID" value="KAK4017292.1"/>
    <property type="molecule type" value="Genomic_DNA"/>
</dbReference>
<evidence type="ECO:0000256" key="2">
    <source>
        <dbReference type="SAM" id="MobiDB-lite"/>
    </source>
</evidence>
<evidence type="ECO:0000313" key="3">
    <source>
        <dbReference type="EMBL" id="KAK4017292.1"/>
    </source>
</evidence>
<feature type="coiled-coil region" evidence="1">
    <location>
        <begin position="215"/>
        <end position="249"/>
    </location>
</feature>
<sequence>MEDTALVPSDMENQPIPLEHTSITTNEEQDEILQSDIDTIKLPESSWRGEQLPDDSACVNCFPVVVKKCSVAIQKIATVDFHNRTIQQTIISRELSELQENIRSFTTLLEVEEMLRKLHEAKICPGIINNPEKHRQDQNTFVSNGKLVDGIWRSNNLFIESGGELKLCKFCKLVDKALKLQFKRHKTIQMYTKLNQKYLSMQQRSQKVAAKVKKVSKLNIQVEKKNAALKELKAEIHGLRMNMASLMKDRLDFC</sequence>
<reference evidence="3 4" key="1">
    <citation type="journal article" date="2023" name="Nucleic Acids Res.">
        <title>The hologenome of Daphnia magna reveals possible DNA methylation and microbiome-mediated evolution of the host genome.</title>
        <authorList>
            <person name="Chaturvedi A."/>
            <person name="Li X."/>
            <person name="Dhandapani V."/>
            <person name="Marshall H."/>
            <person name="Kissane S."/>
            <person name="Cuenca-Cambronero M."/>
            <person name="Asole G."/>
            <person name="Calvet F."/>
            <person name="Ruiz-Romero M."/>
            <person name="Marangio P."/>
            <person name="Guigo R."/>
            <person name="Rago D."/>
            <person name="Mirbahai L."/>
            <person name="Eastwood N."/>
            <person name="Colbourne J.K."/>
            <person name="Zhou J."/>
            <person name="Mallon E."/>
            <person name="Orsini L."/>
        </authorList>
    </citation>
    <scope>NUCLEOTIDE SEQUENCE [LARGE SCALE GENOMIC DNA]</scope>
    <source>
        <strain evidence="3">LRV0_1</strain>
    </source>
</reference>
<comment type="caution">
    <text evidence="3">The sequence shown here is derived from an EMBL/GenBank/DDBJ whole genome shotgun (WGS) entry which is preliminary data.</text>
</comment>